<evidence type="ECO:0000313" key="1">
    <source>
        <dbReference type="EMBL" id="CAF2868447.1"/>
    </source>
</evidence>
<protein>
    <submittedName>
        <fullName evidence="1">(salmon louse) hypothetical protein</fullName>
    </submittedName>
</protein>
<sequence>MDIRLARDWQMELYIWGLIQVDYIFALNLLLDKDCSPHLKLKSLKLMKPKKPSLNIGYFLESHTRSRSISNISRSGAGLFPNSNETPIKAHKKIVIDYR</sequence>
<keyword evidence="2" id="KW-1185">Reference proteome</keyword>
<accession>A0A7R8H5I7</accession>
<proteinExistence type="predicted"/>
<reference evidence="1" key="1">
    <citation type="submission" date="2021-02" db="EMBL/GenBank/DDBJ databases">
        <authorList>
            <person name="Bekaert M."/>
        </authorList>
    </citation>
    <scope>NUCLEOTIDE SEQUENCE</scope>
    <source>
        <strain evidence="1">IoA-00</strain>
    </source>
</reference>
<dbReference type="EMBL" id="HG994581">
    <property type="protein sequence ID" value="CAF2868447.1"/>
    <property type="molecule type" value="Genomic_DNA"/>
</dbReference>
<organism evidence="1 2">
    <name type="scientific">Lepeophtheirus salmonis</name>
    <name type="common">Salmon louse</name>
    <name type="synonym">Caligus salmonis</name>
    <dbReference type="NCBI Taxonomy" id="72036"/>
    <lineage>
        <taxon>Eukaryota</taxon>
        <taxon>Metazoa</taxon>
        <taxon>Ecdysozoa</taxon>
        <taxon>Arthropoda</taxon>
        <taxon>Crustacea</taxon>
        <taxon>Multicrustacea</taxon>
        <taxon>Hexanauplia</taxon>
        <taxon>Copepoda</taxon>
        <taxon>Siphonostomatoida</taxon>
        <taxon>Caligidae</taxon>
        <taxon>Lepeophtheirus</taxon>
    </lineage>
</organism>
<dbReference type="Proteomes" id="UP000675881">
    <property type="component" value="Chromosome 2"/>
</dbReference>
<gene>
    <name evidence="1" type="ORF">LSAA_6831</name>
</gene>
<evidence type="ECO:0000313" key="2">
    <source>
        <dbReference type="Proteomes" id="UP000675881"/>
    </source>
</evidence>
<dbReference type="AlphaFoldDB" id="A0A7R8H5I7"/>
<name>A0A7R8H5I7_LEPSM</name>